<accession>A0A9D7TD44</accession>
<dbReference type="Proteomes" id="UP000886632">
    <property type="component" value="Unassembled WGS sequence"/>
</dbReference>
<dbReference type="InterPro" id="IPR036259">
    <property type="entry name" value="MFS_trans_sf"/>
</dbReference>
<protein>
    <submittedName>
        <fullName evidence="2">Uncharacterized protein</fullName>
    </submittedName>
</protein>
<evidence type="ECO:0000256" key="1">
    <source>
        <dbReference type="SAM" id="Phobius"/>
    </source>
</evidence>
<keyword evidence="1" id="KW-0812">Transmembrane</keyword>
<name>A0A9D7TD44_9MICO</name>
<keyword evidence="1" id="KW-1133">Transmembrane helix</keyword>
<keyword evidence="1" id="KW-0472">Membrane</keyword>
<comment type="caution">
    <text evidence="2">The sequence shown here is derived from an EMBL/GenBank/DDBJ whole genome shotgun (WGS) entry which is preliminary data.</text>
</comment>
<evidence type="ECO:0000313" key="2">
    <source>
        <dbReference type="EMBL" id="MBL0005562.1"/>
    </source>
</evidence>
<reference evidence="2" key="1">
    <citation type="submission" date="2020-10" db="EMBL/GenBank/DDBJ databases">
        <title>Connecting structure to function with the recovery of over 1000 high-quality activated sludge metagenome-assembled genomes encoding full-length rRNA genes using long-read sequencing.</title>
        <authorList>
            <person name="Singleton C.M."/>
            <person name="Petriglieri F."/>
            <person name="Kristensen J.M."/>
            <person name="Kirkegaard R.H."/>
            <person name="Michaelsen T.Y."/>
            <person name="Andersen M.H."/>
            <person name="Karst S.M."/>
            <person name="Dueholm M.S."/>
            <person name="Nielsen P.H."/>
            <person name="Albertsen M."/>
        </authorList>
    </citation>
    <scope>NUCLEOTIDE SEQUENCE</scope>
    <source>
        <strain evidence="2">Ribe_18-Q3-R11-54_MAXAC.001</strain>
    </source>
</reference>
<proteinExistence type="predicted"/>
<organism evidence="2 3">
    <name type="scientific">Candidatus Phosphoribacter hodrii</name>
    <dbReference type="NCBI Taxonomy" id="2953743"/>
    <lineage>
        <taxon>Bacteria</taxon>
        <taxon>Bacillati</taxon>
        <taxon>Actinomycetota</taxon>
        <taxon>Actinomycetes</taxon>
        <taxon>Micrococcales</taxon>
        <taxon>Dermatophilaceae</taxon>
        <taxon>Candidatus Phosphoribacter</taxon>
    </lineage>
</organism>
<feature type="transmembrane region" description="Helical" evidence="1">
    <location>
        <begin position="25"/>
        <end position="43"/>
    </location>
</feature>
<feature type="transmembrane region" description="Helical" evidence="1">
    <location>
        <begin position="55"/>
        <end position="76"/>
    </location>
</feature>
<dbReference type="EMBL" id="JADKGK010000027">
    <property type="protein sequence ID" value="MBL0005562.1"/>
    <property type="molecule type" value="Genomic_DNA"/>
</dbReference>
<dbReference type="SUPFAM" id="SSF103473">
    <property type="entry name" value="MFS general substrate transporter"/>
    <property type="match status" value="1"/>
</dbReference>
<gene>
    <name evidence="2" type="ORF">IPP00_16900</name>
</gene>
<dbReference type="AlphaFoldDB" id="A0A9D7TD44"/>
<evidence type="ECO:0000313" key="3">
    <source>
        <dbReference type="Proteomes" id="UP000886632"/>
    </source>
</evidence>
<sequence length="82" mass="8220">MATLLLVLSVDLTDSRSASASLNAMTMLVGYAVGAAGPFLLGAARDVTGSLGPGYLVVSGLVVVSLVIVSVFRPGLKVARAD</sequence>